<protein>
    <submittedName>
        <fullName evidence="2">Uncharacterized protein</fullName>
    </submittedName>
</protein>
<sequence>MDLKLKPEPGFCCNCLSALALLATAASEGIPQPYEADRVPNAASKFFARGAGHDCAVASCLRIKVVVELTGAVDVGSAVEDENAEGVGDMLNGVVRAGMVRF</sequence>
<feature type="chain" id="PRO_5007861097" evidence="1">
    <location>
        <begin position="28"/>
        <end position="102"/>
    </location>
</feature>
<evidence type="ECO:0000313" key="2">
    <source>
        <dbReference type="EMBL" id="KZT63366.1"/>
    </source>
</evidence>
<proteinExistence type="predicted"/>
<accession>A0A165KNH6</accession>
<keyword evidence="1" id="KW-0732">Signal</keyword>
<dbReference type="EMBL" id="KV429192">
    <property type="protein sequence ID" value="KZT63366.1"/>
    <property type="molecule type" value="Genomic_DNA"/>
</dbReference>
<organism evidence="2 3">
    <name type="scientific">Daedalea quercina L-15889</name>
    <dbReference type="NCBI Taxonomy" id="1314783"/>
    <lineage>
        <taxon>Eukaryota</taxon>
        <taxon>Fungi</taxon>
        <taxon>Dikarya</taxon>
        <taxon>Basidiomycota</taxon>
        <taxon>Agaricomycotina</taxon>
        <taxon>Agaricomycetes</taxon>
        <taxon>Polyporales</taxon>
        <taxon>Fomitopsis</taxon>
    </lineage>
</organism>
<evidence type="ECO:0000256" key="1">
    <source>
        <dbReference type="SAM" id="SignalP"/>
    </source>
</evidence>
<name>A0A165KNH6_9APHY</name>
<evidence type="ECO:0000313" key="3">
    <source>
        <dbReference type="Proteomes" id="UP000076727"/>
    </source>
</evidence>
<feature type="signal peptide" evidence="1">
    <location>
        <begin position="1"/>
        <end position="27"/>
    </location>
</feature>
<dbReference type="Proteomes" id="UP000076727">
    <property type="component" value="Unassembled WGS sequence"/>
</dbReference>
<dbReference type="AlphaFoldDB" id="A0A165KNH6"/>
<gene>
    <name evidence="2" type="ORF">DAEQUDRAFT_733905</name>
</gene>
<reference evidence="2 3" key="1">
    <citation type="journal article" date="2016" name="Mol. Biol. Evol.">
        <title>Comparative Genomics of Early-Diverging Mushroom-Forming Fungi Provides Insights into the Origins of Lignocellulose Decay Capabilities.</title>
        <authorList>
            <person name="Nagy L.G."/>
            <person name="Riley R."/>
            <person name="Tritt A."/>
            <person name="Adam C."/>
            <person name="Daum C."/>
            <person name="Floudas D."/>
            <person name="Sun H."/>
            <person name="Yadav J.S."/>
            <person name="Pangilinan J."/>
            <person name="Larsson K.H."/>
            <person name="Matsuura K."/>
            <person name="Barry K."/>
            <person name="Labutti K."/>
            <person name="Kuo R."/>
            <person name="Ohm R.A."/>
            <person name="Bhattacharya S.S."/>
            <person name="Shirouzu T."/>
            <person name="Yoshinaga Y."/>
            <person name="Martin F.M."/>
            <person name="Grigoriev I.V."/>
            <person name="Hibbett D.S."/>
        </authorList>
    </citation>
    <scope>NUCLEOTIDE SEQUENCE [LARGE SCALE GENOMIC DNA]</scope>
    <source>
        <strain evidence="2 3">L-15889</strain>
    </source>
</reference>
<keyword evidence="3" id="KW-1185">Reference proteome</keyword>